<protein>
    <submittedName>
        <fullName evidence="1">Uncharacterized protein</fullName>
    </submittedName>
</protein>
<evidence type="ECO:0000313" key="2">
    <source>
        <dbReference type="Proteomes" id="UP001569177"/>
    </source>
</evidence>
<evidence type="ECO:0000313" key="1">
    <source>
        <dbReference type="EMBL" id="MEZ8092334.1"/>
    </source>
</evidence>
<name>A0ABV4LKF2_9VIBR</name>
<sequence>MKTKMFKTKEQLKRWAKKTTGVVLASIALVNSVQSIEFQFPTPKVLSQVMEQAPSHFPEGQYEVSYSNSDELDPDDLDYSKMAMVIALEAQLANRPLRIGGLRPLLEHLADYTYCCTINRTNPAYVTASLWVLEPSDPVELDSLESILKKYSTFYAFNDGSGYVTLNNGRMGNGTSHLSEI</sequence>
<reference evidence="1 2" key="1">
    <citation type="submission" date="2024-06" db="EMBL/GenBank/DDBJ databases">
        <authorList>
            <person name="Steensen K."/>
            <person name="Seneca J."/>
            <person name="Bartlau N."/>
            <person name="Yu A.X."/>
            <person name="Polz M.F."/>
        </authorList>
    </citation>
    <scope>NUCLEOTIDE SEQUENCE [LARGE SCALE GENOMIC DNA]</scope>
    <source>
        <strain evidence="1 2">5S240</strain>
    </source>
</reference>
<organism evidence="1 2">
    <name type="scientific">Vibrio kanaloae</name>
    <dbReference type="NCBI Taxonomy" id="170673"/>
    <lineage>
        <taxon>Bacteria</taxon>
        <taxon>Pseudomonadati</taxon>
        <taxon>Pseudomonadota</taxon>
        <taxon>Gammaproteobacteria</taxon>
        <taxon>Vibrionales</taxon>
        <taxon>Vibrionaceae</taxon>
        <taxon>Vibrio</taxon>
    </lineage>
</organism>
<keyword evidence="2" id="KW-1185">Reference proteome</keyword>
<accession>A0ABV4LKF2</accession>
<dbReference type="EMBL" id="JBGOOJ010000033">
    <property type="protein sequence ID" value="MEZ8092334.1"/>
    <property type="molecule type" value="Genomic_DNA"/>
</dbReference>
<proteinExistence type="predicted"/>
<gene>
    <name evidence="1" type="ORF">ACED24_19935</name>
</gene>
<comment type="caution">
    <text evidence="1">The sequence shown here is derived from an EMBL/GenBank/DDBJ whole genome shotgun (WGS) entry which is preliminary data.</text>
</comment>
<dbReference type="RefSeq" id="WP_241811122.1">
    <property type="nucleotide sequence ID" value="NZ_JBGONX010000037.1"/>
</dbReference>
<dbReference type="Proteomes" id="UP001569177">
    <property type="component" value="Unassembled WGS sequence"/>
</dbReference>